<protein>
    <submittedName>
        <fullName evidence="9">Glycosyltransferase involved in cell wall bisynthesis</fullName>
    </submittedName>
</protein>
<dbReference type="CDD" id="cd04187">
    <property type="entry name" value="DPM1_like_bac"/>
    <property type="match status" value="1"/>
</dbReference>
<evidence type="ECO:0000256" key="7">
    <source>
        <dbReference type="SAM" id="Phobius"/>
    </source>
</evidence>
<evidence type="ECO:0000256" key="3">
    <source>
        <dbReference type="ARBA" id="ARBA00022679"/>
    </source>
</evidence>
<dbReference type="PANTHER" id="PTHR48090:SF1">
    <property type="entry name" value="PROPHAGE BACTOPRENOL GLUCOSYL TRANSFERASE HOMOLOG"/>
    <property type="match status" value="1"/>
</dbReference>
<dbReference type="PANTHER" id="PTHR48090">
    <property type="entry name" value="UNDECAPRENYL-PHOSPHATE 4-DEOXY-4-FORMAMIDO-L-ARABINOSE TRANSFERASE-RELATED"/>
    <property type="match status" value="1"/>
</dbReference>
<evidence type="ECO:0000313" key="10">
    <source>
        <dbReference type="Proteomes" id="UP000199050"/>
    </source>
</evidence>
<dbReference type="STRING" id="1174501.SAMN05216192_108166"/>
<evidence type="ECO:0000256" key="4">
    <source>
        <dbReference type="ARBA" id="ARBA00022692"/>
    </source>
</evidence>
<feature type="transmembrane region" description="Helical" evidence="7">
    <location>
        <begin position="273"/>
        <end position="298"/>
    </location>
</feature>
<gene>
    <name evidence="9" type="ORF">SAMN05216192_108166</name>
</gene>
<proteinExistence type="predicted"/>
<evidence type="ECO:0000256" key="1">
    <source>
        <dbReference type="ARBA" id="ARBA00004141"/>
    </source>
</evidence>
<dbReference type="InterPro" id="IPR029044">
    <property type="entry name" value="Nucleotide-diphossugar_trans"/>
</dbReference>
<feature type="domain" description="Glycosyltransferase 2-like" evidence="8">
    <location>
        <begin position="11"/>
        <end position="179"/>
    </location>
</feature>
<dbReference type="GO" id="GO:0005886">
    <property type="term" value="C:plasma membrane"/>
    <property type="evidence" value="ECO:0007669"/>
    <property type="project" value="TreeGrafter"/>
</dbReference>
<dbReference type="Proteomes" id="UP000199050">
    <property type="component" value="Unassembled WGS sequence"/>
</dbReference>
<dbReference type="EMBL" id="FNDX01000008">
    <property type="protein sequence ID" value="SDI80650.1"/>
    <property type="molecule type" value="Genomic_DNA"/>
</dbReference>
<dbReference type="AlphaFoldDB" id="A0A1G8NMB5"/>
<dbReference type="SUPFAM" id="SSF53448">
    <property type="entry name" value="Nucleotide-diphospho-sugar transferases"/>
    <property type="match status" value="1"/>
</dbReference>
<keyword evidence="4 7" id="KW-0812">Transmembrane</keyword>
<dbReference type="Gene3D" id="3.90.550.10">
    <property type="entry name" value="Spore Coat Polysaccharide Biosynthesis Protein SpsA, Chain A"/>
    <property type="match status" value="1"/>
</dbReference>
<feature type="transmembrane region" description="Helical" evidence="7">
    <location>
        <begin position="241"/>
        <end position="261"/>
    </location>
</feature>
<reference evidence="10" key="1">
    <citation type="submission" date="2016-10" db="EMBL/GenBank/DDBJ databases">
        <authorList>
            <person name="Varghese N."/>
            <person name="Submissions S."/>
        </authorList>
    </citation>
    <scope>NUCLEOTIDE SEQUENCE [LARGE SCALE GENOMIC DNA]</scope>
    <source>
        <strain evidence="10">CGMCC 1.11012</strain>
    </source>
</reference>
<evidence type="ECO:0000256" key="2">
    <source>
        <dbReference type="ARBA" id="ARBA00022676"/>
    </source>
</evidence>
<evidence type="ECO:0000313" key="9">
    <source>
        <dbReference type="EMBL" id="SDI80650.1"/>
    </source>
</evidence>
<keyword evidence="2" id="KW-0328">Glycosyltransferase</keyword>
<keyword evidence="5 7" id="KW-1133">Transmembrane helix</keyword>
<dbReference type="InterPro" id="IPR001173">
    <property type="entry name" value="Glyco_trans_2-like"/>
</dbReference>
<evidence type="ECO:0000256" key="6">
    <source>
        <dbReference type="ARBA" id="ARBA00023136"/>
    </source>
</evidence>
<keyword evidence="10" id="KW-1185">Reference proteome</keyword>
<evidence type="ECO:0000259" key="8">
    <source>
        <dbReference type="Pfam" id="PF00535"/>
    </source>
</evidence>
<dbReference type="GO" id="GO:0016757">
    <property type="term" value="F:glycosyltransferase activity"/>
    <property type="evidence" value="ECO:0007669"/>
    <property type="project" value="UniProtKB-KW"/>
</dbReference>
<accession>A0A1G8NMB5</accession>
<comment type="subcellular location">
    <subcellularLocation>
        <location evidence="1">Membrane</location>
        <topology evidence="1">Multi-pass membrane protein</topology>
    </subcellularLocation>
</comment>
<dbReference type="Pfam" id="PF00535">
    <property type="entry name" value="Glycos_transf_2"/>
    <property type="match status" value="1"/>
</dbReference>
<sequence>MASDKQPVLTMVVPCYNEQEVLPETIKRLTLVLNDLIRKDLICKQSRILFVDDGSRDATWQLIEDHNKTNNFVTGLKLSKNAGHQNALLAGLMKAKMISDCVISIDADLQDDLNVIKEFISQYKDGYDIVYGVRKSRTTDTFFKRFSAQGFYKLLNTMGVNVIYNHADYRLMSKRVLDHLSEFKETNLFLRGLIPLVGFKSTEVYYDRNERFAGESKYPLKKMLAFAFDGITSFSVTPIRLISGIGLLMFASSLLIGIYVIMNKLLGYTVTGWSSLMISIWFIGGIHLVALGLIGEYVGKIYKEVKGRPKYIIETDLQHTQQNQTVKQLIHS</sequence>
<keyword evidence="3 9" id="KW-0808">Transferase</keyword>
<dbReference type="InterPro" id="IPR050256">
    <property type="entry name" value="Glycosyltransferase_2"/>
</dbReference>
<organism evidence="9 10">
    <name type="scientific">Paenibacillus typhae</name>
    <dbReference type="NCBI Taxonomy" id="1174501"/>
    <lineage>
        <taxon>Bacteria</taxon>
        <taxon>Bacillati</taxon>
        <taxon>Bacillota</taxon>
        <taxon>Bacilli</taxon>
        <taxon>Bacillales</taxon>
        <taxon>Paenibacillaceae</taxon>
        <taxon>Paenibacillus</taxon>
    </lineage>
</organism>
<keyword evidence="6 7" id="KW-0472">Membrane</keyword>
<name>A0A1G8NMB5_9BACL</name>
<evidence type="ECO:0000256" key="5">
    <source>
        <dbReference type="ARBA" id="ARBA00022989"/>
    </source>
</evidence>